<dbReference type="AlphaFoldDB" id="A0A645FID6"/>
<evidence type="ECO:0000256" key="1">
    <source>
        <dbReference type="ARBA" id="ARBA00022679"/>
    </source>
</evidence>
<dbReference type="InterPro" id="IPR050680">
    <property type="entry name" value="YpeA/RimI_acetyltransf"/>
</dbReference>
<dbReference type="GO" id="GO:0016747">
    <property type="term" value="F:acyltransferase activity, transferring groups other than amino-acyl groups"/>
    <property type="evidence" value="ECO:0007669"/>
    <property type="project" value="InterPro"/>
</dbReference>
<protein>
    <recommendedName>
        <fullName evidence="3">N-acetyltransferase domain-containing protein</fullName>
    </recommendedName>
</protein>
<keyword evidence="1" id="KW-0808">Transferase</keyword>
<evidence type="ECO:0000256" key="2">
    <source>
        <dbReference type="ARBA" id="ARBA00023315"/>
    </source>
</evidence>
<dbReference type="InterPro" id="IPR016181">
    <property type="entry name" value="Acyl_CoA_acyltransferase"/>
</dbReference>
<sequence length="147" mass="17437">MNNIFDITYDEIEAIKDLWEKNRQYHENSSEYFKESYRSMNFEERIKAFAVFNEDTIKISVAKRNDEYIGYCISTAIDGTGEIQSLHVDEKYRGNGIGKKLVDKHIEWMNEKHCKVIGVTVSQENESTIRFYSKFGFFPNTLYMQRK</sequence>
<reference evidence="4" key="1">
    <citation type="submission" date="2019-08" db="EMBL/GenBank/DDBJ databases">
        <authorList>
            <person name="Kucharzyk K."/>
            <person name="Murdoch R.W."/>
            <person name="Higgins S."/>
            <person name="Loffler F."/>
        </authorList>
    </citation>
    <scope>NUCLEOTIDE SEQUENCE</scope>
</reference>
<accession>A0A645FID6</accession>
<keyword evidence="2" id="KW-0012">Acyltransferase</keyword>
<feature type="domain" description="N-acetyltransferase" evidence="3">
    <location>
        <begin position="2"/>
        <end position="147"/>
    </location>
</feature>
<gene>
    <name evidence="4" type="ORF">SDC9_161487</name>
</gene>
<dbReference type="EMBL" id="VSSQ01060752">
    <property type="protein sequence ID" value="MPN14161.1"/>
    <property type="molecule type" value="Genomic_DNA"/>
</dbReference>
<evidence type="ECO:0000313" key="4">
    <source>
        <dbReference type="EMBL" id="MPN14161.1"/>
    </source>
</evidence>
<name>A0A645FID6_9ZZZZ</name>
<organism evidence="4">
    <name type="scientific">bioreactor metagenome</name>
    <dbReference type="NCBI Taxonomy" id="1076179"/>
    <lineage>
        <taxon>unclassified sequences</taxon>
        <taxon>metagenomes</taxon>
        <taxon>ecological metagenomes</taxon>
    </lineage>
</organism>
<dbReference type="PANTHER" id="PTHR43420">
    <property type="entry name" value="ACETYLTRANSFERASE"/>
    <property type="match status" value="1"/>
</dbReference>
<proteinExistence type="predicted"/>
<dbReference type="SUPFAM" id="SSF55729">
    <property type="entry name" value="Acyl-CoA N-acyltransferases (Nat)"/>
    <property type="match status" value="1"/>
</dbReference>
<dbReference type="Gene3D" id="3.40.630.30">
    <property type="match status" value="1"/>
</dbReference>
<evidence type="ECO:0000259" key="3">
    <source>
        <dbReference type="PROSITE" id="PS51186"/>
    </source>
</evidence>
<dbReference type="CDD" id="cd04301">
    <property type="entry name" value="NAT_SF"/>
    <property type="match status" value="1"/>
</dbReference>
<dbReference type="InterPro" id="IPR000182">
    <property type="entry name" value="GNAT_dom"/>
</dbReference>
<dbReference type="Pfam" id="PF00583">
    <property type="entry name" value="Acetyltransf_1"/>
    <property type="match status" value="1"/>
</dbReference>
<comment type="caution">
    <text evidence="4">The sequence shown here is derived from an EMBL/GenBank/DDBJ whole genome shotgun (WGS) entry which is preliminary data.</text>
</comment>
<dbReference type="PROSITE" id="PS51186">
    <property type="entry name" value="GNAT"/>
    <property type="match status" value="1"/>
</dbReference>